<evidence type="ECO:0000313" key="9">
    <source>
        <dbReference type="EMBL" id="MCI5755200.1"/>
    </source>
</evidence>
<evidence type="ECO:0000256" key="5">
    <source>
        <dbReference type="ARBA" id="ARBA00023136"/>
    </source>
</evidence>
<organism evidence="8 10">
    <name type="scientific">Candidatus Colimorpha enterica</name>
    <dbReference type="NCBI Taxonomy" id="3083063"/>
    <lineage>
        <taxon>Bacteria</taxon>
        <taxon>Pseudomonadati</taxon>
        <taxon>Bacteroidota</taxon>
        <taxon>Bacteroidia</taxon>
        <taxon>Bacteroidales</taxon>
        <taxon>Candidatus Colimorpha</taxon>
    </lineage>
</organism>
<comment type="caution">
    <text evidence="8">The sequence shown here is derived from an EMBL/GenBank/DDBJ whole genome shotgun (WGS) entry which is preliminary data.</text>
</comment>
<sequence length="179" mass="19759">MADTVREYGKALYELSCEEGLESEFLGELRVVSGIIAENPGFITLLSAPNIPKSERMQVIDNAFSGRIHEYICSFMKLMTKRGHSRYILPCFREYERLWYEYSGIAVADVTTAVPLTPEEKNALHAKLEGSTGRAVEMRCHVDPALIGGVSVTVDGVLLEGSIKAKLGSLKNALYGRTL</sequence>
<comment type="function">
    <text evidence="7">This protein is part of the stalk that links CF(0) to CF(1). It either transmits conformational changes from CF(0) to CF(1) or is implicated in proton conduction.</text>
</comment>
<evidence type="ECO:0000256" key="2">
    <source>
        <dbReference type="ARBA" id="ARBA00022448"/>
    </source>
</evidence>
<dbReference type="HAMAP" id="MF_01416">
    <property type="entry name" value="ATP_synth_delta_bact"/>
    <property type="match status" value="1"/>
</dbReference>
<evidence type="ECO:0000256" key="4">
    <source>
        <dbReference type="ARBA" id="ARBA00023065"/>
    </source>
</evidence>
<dbReference type="PRINTS" id="PR00125">
    <property type="entry name" value="ATPASEDELTA"/>
</dbReference>
<evidence type="ECO:0000256" key="3">
    <source>
        <dbReference type="ARBA" id="ARBA00022781"/>
    </source>
</evidence>
<dbReference type="InterPro" id="IPR026015">
    <property type="entry name" value="ATP_synth_OSCP/delta_N_sf"/>
</dbReference>
<dbReference type="AlphaFoldDB" id="R6TU49"/>
<evidence type="ECO:0000256" key="6">
    <source>
        <dbReference type="ARBA" id="ARBA00023310"/>
    </source>
</evidence>
<reference evidence="8" key="1">
    <citation type="submission" date="2012-11" db="EMBL/GenBank/DDBJ databases">
        <title>Dependencies among metagenomic species, viruses, plasmids and units of genetic variation.</title>
        <authorList>
            <person name="Nielsen H.B."/>
            <person name="Almeida M."/>
            <person name="Juncker A.S."/>
            <person name="Rasmussen S."/>
            <person name="Li J."/>
            <person name="Sunagawa S."/>
            <person name="Plichta D."/>
            <person name="Gautier L."/>
            <person name="Le Chatelier E."/>
            <person name="Peletier E."/>
            <person name="Bonde I."/>
            <person name="Nielsen T."/>
            <person name="Manichanh C."/>
            <person name="Arumugam M."/>
            <person name="Batto J."/>
            <person name="Santos M.B.Q.D."/>
            <person name="Blom N."/>
            <person name="Borruel N."/>
            <person name="Burgdorf K.S."/>
            <person name="Boumezbeur F."/>
            <person name="Casellas F."/>
            <person name="Dore J."/>
            <person name="Guarner F."/>
            <person name="Hansen T."/>
            <person name="Hildebrand F."/>
            <person name="Kaas R.S."/>
            <person name="Kennedy S."/>
            <person name="Kristiansen K."/>
            <person name="Kultima J.R."/>
            <person name="Leonard P."/>
            <person name="Levenez F."/>
            <person name="Lund O."/>
            <person name="Moumen B."/>
            <person name="Le Paslier D."/>
            <person name="Pons N."/>
            <person name="Pedersen O."/>
            <person name="Prifti E."/>
            <person name="Qin J."/>
            <person name="Raes J."/>
            <person name="Tap J."/>
            <person name="Tims S."/>
            <person name="Ussery D.W."/>
            <person name="Yamada T."/>
            <person name="MetaHit consortium"/>
            <person name="Renault P."/>
            <person name="Sicheritz-Ponten T."/>
            <person name="Bork P."/>
            <person name="Wang J."/>
            <person name="Brunak S."/>
            <person name="Ehrlich S.D."/>
        </authorList>
    </citation>
    <scope>NUCLEOTIDE SEQUENCE [LARGE SCALE GENOMIC DNA]</scope>
</reference>
<dbReference type="Proteomes" id="UP000017938">
    <property type="component" value="Unassembled WGS sequence"/>
</dbReference>
<keyword evidence="3 7" id="KW-0375">Hydrogen ion transport</keyword>
<evidence type="ECO:0000313" key="11">
    <source>
        <dbReference type="Proteomes" id="UP001139365"/>
    </source>
</evidence>
<reference evidence="9 11" key="2">
    <citation type="submission" date="2022-03" db="EMBL/GenBank/DDBJ databases">
        <title>Metagenome-assembled genomes from swine fecal metagenomes.</title>
        <authorList>
            <person name="Holman D.B."/>
            <person name="Kommadath A."/>
        </authorList>
    </citation>
    <scope>NUCLEOTIDE SEQUENCE [LARGE SCALE GENOMIC DNA]</scope>
    <source>
        <strain evidence="9">SUG147</strain>
    </source>
</reference>
<evidence type="ECO:0000256" key="1">
    <source>
        <dbReference type="ARBA" id="ARBA00004370"/>
    </source>
</evidence>
<dbReference type="GO" id="GO:0046933">
    <property type="term" value="F:proton-transporting ATP synthase activity, rotational mechanism"/>
    <property type="evidence" value="ECO:0007669"/>
    <property type="project" value="UniProtKB-UniRule"/>
</dbReference>
<keyword evidence="4 7" id="KW-0406">Ion transport</keyword>
<dbReference type="EMBL" id="CBFW010000316">
    <property type="protein sequence ID" value="CDC75705.1"/>
    <property type="molecule type" value="Genomic_DNA"/>
</dbReference>
<proteinExistence type="inferred from homology"/>
<dbReference type="InterPro" id="IPR000711">
    <property type="entry name" value="ATPase_OSCP/dsu"/>
</dbReference>
<comment type="function">
    <text evidence="7">F(1)F(0) ATP synthase produces ATP from ADP in the presence of a proton or sodium gradient. F-type ATPases consist of two structural domains, F(1) containing the extramembraneous catalytic core and F(0) containing the membrane proton channel, linked together by a central stalk and a peripheral stalk. During catalysis, ATP synthesis in the catalytic domain of F(1) is coupled via a rotary mechanism of the central stalk subunits to proton translocation.</text>
</comment>
<dbReference type="EMBL" id="JALEMU010000047">
    <property type="protein sequence ID" value="MCI5755200.1"/>
    <property type="molecule type" value="Genomic_DNA"/>
</dbReference>
<dbReference type="GO" id="GO:0005886">
    <property type="term" value="C:plasma membrane"/>
    <property type="evidence" value="ECO:0007669"/>
    <property type="project" value="UniProtKB-SubCell"/>
</dbReference>
<gene>
    <name evidence="7 9" type="primary">atpH</name>
    <name evidence="8" type="ORF">BN580_01917</name>
    <name evidence="9" type="ORF">MR241_02765</name>
</gene>
<keyword evidence="6 7" id="KW-0066">ATP synthesis</keyword>
<dbReference type="SUPFAM" id="SSF47928">
    <property type="entry name" value="N-terminal domain of the delta subunit of the F1F0-ATP synthase"/>
    <property type="match status" value="1"/>
</dbReference>
<keyword evidence="7" id="KW-0139">CF(1)</keyword>
<evidence type="ECO:0000313" key="8">
    <source>
        <dbReference type="EMBL" id="CDC75705.1"/>
    </source>
</evidence>
<evidence type="ECO:0000256" key="7">
    <source>
        <dbReference type="HAMAP-Rule" id="MF_01416"/>
    </source>
</evidence>
<dbReference type="Gene3D" id="1.10.520.20">
    <property type="entry name" value="N-terminal domain of the delta subunit of the F1F0-ATP synthase"/>
    <property type="match status" value="1"/>
</dbReference>
<dbReference type="GO" id="GO:0045259">
    <property type="term" value="C:proton-transporting ATP synthase complex"/>
    <property type="evidence" value="ECO:0007669"/>
    <property type="project" value="UniProtKB-KW"/>
</dbReference>
<evidence type="ECO:0000313" key="10">
    <source>
        <dbReference type="Proteomes" id="UP000017938"/>
    </source>
</evidence>
<keyword evidence="7" id="KW-1003">Cell membrane</keyword>
<keyword evidence="5 7" id="KW-0472">Membrane</keyword>
<dbReference type="PANTHER" id="PTHR11910">
    <property type="entry name" value="ATP SYNTHASE DELTA CHAIN"/>
    <property type="match status" value="1"/>
</dbReference>
<dbReference type="NCBIfam" id="TIGR01145">
    <property type="entry name" value="ATP_synt_delta"/>
    <property type="match status" value="1"/>
</dbReference>
<comment type="subcellular location">
    <subcellularLocation>
        <location evidence="7">Cell membrane</location>
        <topology evidence="7">Peripheral membrane protein</topology>
    </subcellularLocation>
    <subcellularLocation>
        <location evidence="1">Membrane</location>
    </subcellularLocation>
</comment>
<protein>
    <recommendedName>
        <fullName evidence="7">ATP synthase subunit delta</fullName>
    </recommendedName>
    <alternativeName>
        <fullName evidence="7">ATP synthase F(1) sector subunit delta</fullName>
    </alternativeName>
    <alternativeName>
        <fullName evidence="7">F-type ATPase subunit delta</fullName>
        <shortName evidence="7">F-ATPase subunit delta</shortName>
    </alternativeName>
</protein>
<dbReference type="Proteomes" id="UP001139365">
    <property type="component" value="Unassembled WGS sequence"/>
</dbReference>
<keyword evidence="2 7" id="KW-0813">Transport</keyword>
<name>R6TU49_9BACT</name>
<accession>R6TU49</accession>
<dbReference type="Pfam" id="PF00213">
    <property type="entry name" value="OSCP"/>
    <property type="match status" value="1"/>
</dbReference>
<dbReference type="STRING" id="1263015.BN580_01917"/>
<comment type="similarity">
    <text evidence="7">Belongs to the ATPase delta chain family.</text>
</comment>